<keyword evidence="4 5" id="KW-0671">Queuosine biosynthesis</keyword>
<evidence type="ECO:0000256" key="4">
    <source>
        <dbReference type="ARBA" id="ARBA00022785"/>
    </source>
</evidence>
<name>A0A7J0BM81_9BACT</name>
<dbReference type="NCBIfam" id="TIGR00113">
    <property type="entry name" value="queA"/>
    <property type="match status" value="1"/>
</dbReference>
<dbReference type="UniPathway" id="UPA00392"/>
<evidence type="ECO:0000313" key="6">
    <source>
        <dbReference type="EMBL" id="GFM34688.1"/>
    </source>
</evidence>
<dbReference type="NCBIfam" id="NF001140">
    <property type="entry name" value="PRK00147.1"/>
    <property type="match status" value="1"/>
</dbReference>
<dbReference type="PANTHER" id="PTHR30307:SF0">
    <property type="entry name" value="S-ADENOSYLMETHIONINE:TRNA RIBOSYLTRANSFERASE-ISOMERASE"/>
    <property type="match status" value="1"/>
</dbReference>
<comment type="function">
    <text evidence="5">Transfers and isomerizes the ribose moiety from AdoMet to the 7-aminomethyl group of 7-deazaguanine (preQ1-tRNA) to give epoxyqueuosine (oQ-tRNA).</text>
</comment>
<comment type="catalytic activity">
    <reaction evidence="5">
        <text>7-aminomethyl-7-carbaguanosine(34) in tRNA + S-adenosyl-L-methionine = epoxyqueuosine(34) in tRNA + adenine + L-methionine + 2 H(+)</text>
        <dbReference type="Rhea" id="RHEA:32155"/>
        <dbReference type="Rhea" id="RHEA-COMP:10342"/>
        <dbReference type="Rhea" id="RHEA-COMP:18582"/>
        <dbReference type="ChEBI" id="CHEBI:15378"/>
        <dbReference type="ChEBI" id="CHEBI:16708"/>
        <dbReference type="ChEBI" id="CHEBI:57844"/>
        <dbReference type="ChEBI" id="CHEBI:59789"/>
        <dbReference type="ChEBI" id="CHEBI:82833"/>
        <dbReference type="ChEBI" id="CHEBI:194443"/>
        <dbReference type="EC" id="2.4.99.17"/>
    </reaction>
</comment>
<dbReference type="Gene3D" id="3.40.1780.10">
    <property type="entry name" value="QueA-like"/>
    <property type="match status" value="1"/>
</dbReference>
<proteinExistence type="inferred from homology"/>
<comment type="subcellular location">
    <subcellularLocation>
        <location evidence="5">Cytoplasm</location>
    </subcellularLocation>
</comment>
<gene>
    <name evidence="5 6" type="primary">queA</name>
    <name evidence="6" type="ORF">DSM101010T_30530</name>
</gene>
<dbReference type="RefSeq" id="WP_174406357.1">
    <property type="nucleotide sequence ID" value="NZ_BLVO01000016.1"/>
</dbReference>
<dbReference type="InterPro" id="IPR042118">
    <property type="entry name" value="QueA_dom1"/>
</dbReference>
<dbReference type="EMBL" id="BLVO01000016">
    <property type="protein sequence ID" value="GFM34688.1"/>
    <property type="molecule type" value="Genomic_DNA"/>
</dbReference>
<keyword evidence="3 5" id="KW-0949">S-adenosyl-L-methionine</keyword>
<comment type="similarity">
    <text evidence="5">Belongs to the QueA family.</text>
</comment>
<dbReference type="SUPFAM" id="SSF111337">
    <property type="entry name" value="QueA-like"/>
    <property type="match status" value="1"/>
</dbReference>
<evidence type="ECO:0000313" key="7">
    <source>
        <dbReference type="Proteomes" id="UP000503840"/>
    </source>
</evidence>
<keyword evidence="2 5" id="KW-0808">Transferase</keyword>
<comment type="subunit">
    <text evidence="5">Monomer.</text>
</comment>
<comment type="pathway">
    <text evidence="5">tRNA modification; tRNA-queuosine biosynthesis.</text>
</comment>
<dbReference type="EC" id="2.4.99.17" evidence="5"/>
<protein>
    <recommendedName>
        <fullName evidence="5">S-adenosylmethionine:tRNA ribosyltransferase-isomerase</fullName>
        <ecNumber evidence="5">2.4.99.17</ecNumber>
    </recommendedName>
    <alternativeName>
        <fullName evidence="5">Queuosine biosynthesis protein QueA</fullName>
    </alternativeName>
</protein>
<accession>A0A7J0BM81</accession>
<dbReference type="PANTHER" id="PTHR30307">
    <property type="entry name" value="S-ADENOSYLMETHIONINE:TRNA RIBOSYLTRANSFERASE-ISOMERASE"/>
    <property type="match status" value="1"/>
</dbReference>
<dbReference type="InterPro" id="IPR042119">
    <property type="entry name" value="QueA_dom2"/>
</dbReference>
<keyword evidence="1 5" id="KW-0963">Cytoplasm</keyword>
<dbReference type="InterPro" id="IPR036100">
    <property type="entry name" value="QueA_sf"/>
</dbReference>
<evidence type="ECO:0000256" key="2">
    <source>
        <dbReference type="ARBA" id="ARBA00022679"/>
    </source>
</evidence>
<dbReference type="GO" id="GO:0005737">
    <property type="term" value="C:cytoplasm"/>
    <property type="evidence" value="ECO:0007669"/>
    <property type="project" value="UniProtKB-SubCell"/>
</dbReference>
<dbReference type="InterPro" id="IPR003699">
    <property type="entry name" value="QueA"/>
</dbReference>
<keyword evidence="7" id="KW-1185">Reference proteome</keyword>
<evidence type="ECO:0000256" key="3">
    <source>
        <dbReference type="ARBA" id="ARBA00022691"/>
    </source>
</evidence>
<dbReference type="Proteomes" id="UP000503840">
    <property type="component" value="Unassembled WGS sequence"/>
</dbReference>
<dbReference type="GO" id="GO:0051075">
    <property type="term" value="F:S-adenosylmethionine:tRNA ribosyltransferase-isomerase activity"/>
    <property type="evidence" value="ECO:0007669"/>
    <property type="project" value="UniProtKB-EC"/>
</dbReference>
<keyword evidence="6" id="KW-0413">Isomerase</keyword>
<dbReference type="Pfam" id="PF02547">
    <property type="entry name" value="Queuosine_synth"/>
    <property type="match status" value="1"/>
</dbReference>
<dbReference type="GO" id="GO:0008616">
    <property type="term" value="P:tRNA queuosine(34) biosynthetic process"/>
    <property type="evidence" value="ECO:0007669"/>
    <property type="project" value="UniProtKB-UniRule"/>
</dbReference>
<dbReference type="Gene3D" id="2.40.10.240">
    <property type="entry name" value="QueA-like"/>
    <property type="match status" value="1"/>
</dbReference>
<sequence length="378" mass="41657">MAQDTSNTPTAESAANIPPDFALASYTYELPENQIAQHPADKRGASRLFVVNRASGRNTAAMFADLADYLPENALLVVNNSKVLPARIFGSRPSGGRVEFLMLSPLPLIEPQPAPAQDSGWQTAVVEGLLRMSKRVKPGGEVTFNDDFRLEVAEPGEFGKCVVRLFWRGDLKQHFLSQGHLPLPPYIKREDDAADKDRYQTVYAKEEQLGSVAAPTAGLHFTDDLRTRLAERGFRWAEVTLYVGYGTFSPVRCPDIREHSMHKEFIEITPEAAATIAAAKAEGRPVVTVGTTSTRVLEGAFAQTGKIAPFRGWTDIFIYPGFAFKVADHVITNFHLPESSLLMMISAFAGRERVLKAYAEALSKGFRVFSYGDSMLLL</sequence>
<dbReference type="AlphaFoldDB" id="A0A7J0BM81"/>
<evidence type="ECO:0000256" key="1">
    <source>
        <dbReference type="ARBA" id="ARBA00022490"/>
    </source>
</evidence>
<dbReference type="HAMAP" id="MF_00113">
    <property type="entry name" value="QueA"/>
    <property type="match status" value="1"/>
</dbReference>
<evidence type="ECO:0000256" key="5">
    <source>
        <dbReference type="HAMAP-Rule" id="MF_00113"/>
    </source>
</evidence>
<reference evidence="6 7" key="1">
    <citation type="submission" date="2020-05" db="EMBL/GenBank/DDBJ databases">
        <title>Draft genome sequence of Desulfovibrio sp. strain HN2T.</title>
        <authorList>
            <person name="Ueno A."/>
            <person name="Tamazawa S."/>
            <person name="Tamamura S."/>
            <person name="Murakami T."/>
            <person name="Kiyama T."/>
            <person name="Inomata H."/>
            <person name="Amano Y."/>
            <person name="Miyakawa K."/>
            <person name="Tamaki H."/>
            <person name="Naganuma T."/>
            <person name="Kaneko K."/>
        </authorList>
    </citation>
    <scope>NUCLEOTIDE SEQUENCE [LARGE SCALE GENOMIC DNA]</scope>
    <source>
        <strain evidence="6 7">HN2</strain>
    </source>
</reference>
<comment type="caution">
    <text evidence="6">The sequence shown here is derived from an EMBL/GenBank/DDBJ whole genome shotgun (WGS) entry which is preliminary data.</text>
</comment>
<organism evidence="6 7">
    <name type="scientific">Desulfovibrio subterraneus</name>
    <dbReference type="NCBI Taxonomy" id="2718620"/>
    <lineage>
        <taxon>Bacteria</taxon>
        <taxon>Pseudomonadati</taxon>
        <taxon>Thermodesulfobacteriota</taxon>
        <taxon>Desulfovibrionia</taxon>
        <taxon>Desulfovibrionales</taxon>
        <taxon>Desulfovibrionaceae</taxon>
        <taxon>Desulfovibrio</taxon>
    </lineage>
</organism>